<sequence>MPFKRSLASQAGVAPPTRPRLTLLHEGFALAPATRALTEKPASAASVASPATPGGGPRERGSGEPKPYGRGSAEAAISAAQDPQQCRMELAKDVLAETTKGPTASRQKLWATLAKTAGWLDPFHLDPSMIFTIMGALKRGGYRSAQLYLDTAKNCHIALGFTWDDQLQQAYRSAVRSCKRGIGHPKQAAHLPLDKVALIDYEPALVNGGPQFPVAATVLASWWLLREIEASRARRKHIEIDETNQKVTWRLPSSKTDQAALGAARSHTCACSLHRKELCPYHVAVEHLNKLPPGPDQYIFPAADGHSSTKKGWADAFEALAKILEIPITHQNGARAFTGHTARVSGARFMATNNIELWRIQLFRRWGSEVFLHYIQDAPLAQLDMLALESTAAMSVHKAREELELLQRRIKDCKASFMAPELDMLEDCAASVHLTHQEENLPGRDGRSLKSSDLVEEADLAGGAVYHFEYLGPEVAEAQSQMTMAGAEPEERCGVRVSARGVHKDCPRDPEPLPAASTAPASASTARWRITGGADKGGIIVRQSESLKSPELGRAREPREQQVSTGAIVEEVGGGKWPSERMGFLSKGGIVLDPKESAVEEKSQVRREPSYHLERAQFMKTFSWLSRARIRLVSARRLEQSLDLPGYQAVVKRYNETLILESISWQVLRRMRLLATPELLQEGCDWLGYFRANSLVNTGAVRAVLEFLSKSLGWSMETPVLLGRGIIAEQHGVTMPALTWGKDLLEVVWSSRGLLLNHAALKRLSLLMSGRLGQTMSKGVLDICHIFLPQLPILQSGLVYAFGGDSHMQGLAEFVFAAALRGHDPSLKLQWMPEQAERFLEGGLLLERFAFRVASATFGWSRRDWKVAGLPSELRSQPRGLRGFPHRSPRRKLRQGGTVLSGSCVQRDWRAPRCRRSLLPQCVLVFYPVESPEKMKDMHKVVSKTACLAASTFRPRKWRVPVANTRSPDVPVANAPDTTSTAVLSRGQLFTRTSTGATVRIESARSPWCRSVSKNRRVLSRLVSFSWSLQPFRRSSELVPARGGHEPCPKLHFAPRLRPMWETFEHPVALHQDEWAVGTD</sequence>
<feature type="compositionally biased region" description="Low complexity" evidence="2">
    <location>
        <begin position="41"/>
        <end position="52"/>
    </location>
</feature>
<dbReference type="SUPFAM" id="SSF56349">
    <property type="entry name" value="DNA breaking-rejoining enzymes"/>
    <property type="match status" value="1"/>
</dbReference>
<feature type="compositionally biased region" description="Low complexity" evidence="2">
    <location>
        <begin position="514"/>
        <end position="525"/>
    </location>
</feature>
<keyword evidence="1" id="KW-0233">DNA recombination</keyword>
<evidence type="ECO:0000313" key="4">
    <source>
        <dbReference type="Proteomes" id="UP001642484"/>
    </source>
</evidence>
<feature type="region of interest" description="Disordered" evidence="2">
    <location>
        <begin position="503"/>
        <end position="525"/>
    </location>
</feature>
<evidence type="ECO:0000313" key="3">
    <source>
        <dbReference type="EMBL" id="CAK8985307.1"/>
    </source>
</evidence>
<gene>
    <name evidence="3" type="ORF">CCMP2556_LOCUS78</name>
</gene>
<dbReference type="EMBL" id="CAXAMN010000001">
    <property type="protein sequence ID" value="CAK8985307.1"/>
    <property type="molecule type" value="Genomic_DNA"/>
</dbReference>
<dbReference type="InterPro" id="IPR011010">
    <property type="entry name" value="DNA_brk_join_enz"/>
</dbReference>
<evidence type="ECO:0000256" key="1">
    <source>
        <dbReference type="ARBA" id="ARBA00023172"/>
    </source>
</evidence>
<dbReference type="InterPro" id="IPR013762">
    <property type="entry name" value="Integrase-like_cat_sf"/>
</dbReference>
<evidence type="ECO:0000256" key="2">
    <source>
        <dbReference type="SAM" id="MobiDB-lite"/>
    </source>
</evidence>
<protein>
    <submittedName>
        <fullName evidence="3">Uncharacterized protein</fullName>
    </submittedName>
</protein>
<reference evidence="3 4" key="1">
    <citation type="submission" date="2024-02" db="EMBL/GenBank/DDBJ databases">
        <authorList>
            <person name="Chen Y."/>
            <person name="Shah S."/>
            <person name="Dougan E. K."/>
            <person name="Thang M."/>
            <person name="Chan C."/>
        </authorList>
    </citation>
    <scope>NUCLEOTIDE SEQUENCE [LARGE SCALE GENOMIC DNA]</scope>
</reference>
<name>A0ABP0H5R5_9DINO</name>
<accession>A0ABP0H5R5</accession>
<dbReference type="Proteomes" id="UP001642484">
    <property type="component" value="Unassembled WGS sequence"/>
</dbReference>
<proteinExistence type="predicted"/>
<keyword evidence="4" id="KW-1185">Reference proteome</keyword>
<dbReference type="Gene3D" id="1.10.443.10">
    <property type="entry name" value="Intergrase catalytic core"/>
    <property type="match status" value="1"/>
</dbReference>
<feature type="region of interest" description="Disordered" evidence="2">
    <location>
        <begin position="39"/>
        <end position="81"/>
    </location>
</feature>
<organism evidence="3 4">
    <name type="scientific">Durusdinium trenchii</name>
    <dbReference type="NCBI Taxonomy" id="1381693"/>
    <lineage>
        <taxon>Eukaryota</taxon>
        <taxon>Sar</taxon>
        <taxon>Alveolata</taxon>
        <taxon>Dinophyceae</taxon>
        <taxon>Suessiales</taxon>
        <taxon>Symbiodiniaceae</taxon>
        <taxon>Durusdinium</taxon>
    </lineage>
</organism>
<comment type="caution">
    <text evidence="3">The sequence shown here is derived from an EMBL/GenBank/DDBJ whole genome shotgun (WGS) entry which is preliminary data.</text>
</comment>